<sequence>MSLASLTDEEASFCKEMRALKAAAPRNLVHPGLLFNLSLRGPKLDDTVQAPHSPRPPPLDTRSNLLEKEVSYRITEGLPAGESFHSQVWLAKPVGFESDSNPCLVFKFIVASLPKEYYRTFQQAVDSQLEPFEQLWFLHGSFLPWIYGLHDVLCSMSYSCSFPIAPGNDALERTWQAIRHGSIREPECLQVRKHKFKNAYRNLNIAHKAHITHGDTRLDNLLYDDTLHTPSLRLVFIDWRNDSKVDLRGEVMTFFHIDRDICLLYDIFLEAQPEDDDSDDAYCDFIKKTYKDAEMGERLKHLNVKGQLSDDFLTS</sequence>
<accession>A0AAW0CJ23</accession>
<organism evidence="1 2">
    <name type="scientific">Paramarasmius palmivorus</name>
    <dbReference type="NCBI Taxonomy" id="297713"/>
    <lineage>
        <taxon>Eukaryota</taxon>
        <taxon>Fungi</taxon>
        <taxon>Dikarya</taxon>
        <taxon>Basidiomycota</taxon>
        <taxon>Agaricomycotina</taxon>
        <taxon>Agaricomycetes</taxon>
        <taxon>Agaricomycetidae</taxon>
        <taxon>Agaricales</taxon>
        <taxon>Marasmiineae</taxon>
        <taxon>Marasmiaceae</taxon>
        <taxon>Paramarasmius</taxon>
    </lineage>
</organism>
<evidence type="ECO:0008006" key="3">
    <source>
        <dbReference type="Google" id="ProtNLM"/>
    </source>
</evidence>
<comment type="caution">
    <text evidence="1">The sequence shown here is derived from an EMBL/GenBank/DDBJ whole genome shotgun (WGS) entry which is preliminary data.</text>
</comment>
<name>A0AAW0CJ23_9AGAR</name>
<protein>
    <recommendedName>
        <fullName evidence="3">CHK kinase-like domain-containing protein</fullName>
    </recommendedName>
</protein>
<dbReference type="InterPro" id="IPR011009">
    <property type="entry name" value="Kinase-like_dom_sf"/>
</dbReference>
<reference evidence="1 2" key="1">
    <citation type="submission" date="2024-01" db="EMBL/GenBank/DDBJ databases">
        <title>A draft genome for a cacao thread blight-causing isolate of Paramarasmius palmivorus.</title>
        <authorList>
            <person name="Baruah I.K."/>
            <person name="Bukari Y."/>
            <person name="Amoako-Attah I."/>
            <person name="Meinhardt L.W."/>
            <person name="Bailey B.A."/>
            <person name="Cohen S.P."/>
        </authorList>
    </citation>
    <scope>NUCLEOTIDE SEQUENCE [LARGE SCALE GENOMIC DNA]</scope>
    <source>
        <strain evidence="1 2">GH-12</strain>
    </source>
</reference>
<gene>
    <name evidence="1" type="ORF">VNI00_010570</name>
</gene>
<dbReference type="Proteomes" id="UP001383192">
    <property type="component" value="Unassembled WGS sequence"/>
</dbReference>
<dbReference type="AlphaFoldDB" id="A0AAW0CJ23"/>
<evidence type="ECO:0000313" key="2">
    <source>
        <dbReference type="Proteomes" id="UP001383192"/>
    </source>
</evidence>
<dbReference type="EMBL" id="JAYKXP010000043">
    <property type="protein sequence ID" value="KAK7038686.1"/>
    <property type="molecule type" value="Genomic_DNA"/>
</dbReference>
<keyword evidence="2" id="KW-1185">Reference proteome</keyword>
<dbReference type="SUPFAM" id="SSF56112">
    <property type="entry name" value="Protein kinase-like (PK-like)"/>
    <property type="match status" value="1"/>
</dbReference>
<evidence type="ECO:0000313" key="1">
    <source>
        <dbReference type="EMBL" id="KAK7038686.1"/>
    </source>
</evidence>
<proteinExistence type="predicted"/>